<sequence>MTEHGESVYNTTTAPAEKKKGCSSTLGKSNMALKVAQLVCSLVAFICEEIIEHCENCGGLYFFEFVSCSASLLVLLLLIVYFTPLKHQVDLPSILKIDFYITAGVGIVFLIASITFAATKDSNDLATVSVIFGFLATACFIIEVYIMWKNGRCPIKRKTTASTSNGTAEGQPLNNPAAAQATPNPV</sequence>
<feature type="transmembrane region" description="Helical" evidence="7">
    <location>
        <begin position="97"/>
        <end position="119"/>
    </location>
</feature>
<organism evidence="9 10">
    <name type="scientific">Leptobrachium leishanense</name>
    <name type="common">Leishan spiny toad</name>
    <dbReference type="NCBI Taxonomy" id="445787"/>
    <lineage>
        <taxon>Eukaryota</taxon>
        <taxon>Metazoa</taxon>
        <taxon>Chordata</taxon>
        <taxon>Craniata</taxon>
        <taxon>Vertebrata</taxon>
        <taxon>Euteleostomi</taxon>
        <taxon>Amphibia</taxon>
        <taxon>Batrachia</taxon>
        <taxon>Anura</taxon>
        <taxon>Pelobatoidea</taxon>
        <taxon>Megophryidae</taxon>
        <taxon>Leptobrachium</taxon>
    </lineage>
</organism>
<dbReference type="PROSITE" id="PS51225">
    <property type="entry name" value="MARVEL"/>
    <property type="match status" value="1"/>
</dbReference>
<keyword evidence="3 7" id="KW-1133">Transmembrane helix</keyword>
<gene>
    <name evidence="9" type="primary">CMTM6</name>
</gene>
<dbReference type="InterPro" id="IPR050578">
    <property type="entry name" value="MARVEL-CKLF_proteins"/>
</dbReference>
<evidence type="ECO:0000259" key="8">
    <source>
        <dbReference type="PROSITE" id="PS51225"/>
    </source>
</evidence>
<evidence type="ECO:0000256" key="6">
    <source>
        <dbReference type="SAM" id="MobiDB-lite"/>
    </source>
</evidence>
<evidence type="ECO:0000256" key="1">
    <source>
        <dbReference type="ARBA" id="ARBA00004141"/>
    </source>
</evidence>
<dbReference type="OrthoDB" id="10028364at2759"/>
<dbReference type="InterPro" id="IPR008253">
    <property type="entry name" value="Marvel"/>
</dbReference>
<feature type="domain" description="MARVEL" evidence="8">
    <location>
        <begin position="25"/>
        <end position="152"/>
    </location>
</feature>
<evidence type="ECO:0000256" key="2">
    <source>
        <dbReference type="ARBA" id="ARBA00022692"/>
    </source>
</evidence>
<accession>A0A8C5QN19</accession>
<feature type="transmembrane region" description="Helical" evidence="7">
    <location>
        <begin position="61"/>
        <end position="85"/>
    </location>
</feature>
<feature type="region of interest" description="Disordered" evidence="6">
    <location>
        <begin position="160"/>
        <end position="186"/>
    </location>
</feature>
<name>A0A8C5QN19_9ANUR</name>
<keyword evidence="10" id="KW-1185">Reference proteome</keyword>
<feature type="compositionally biased region" description="Low complexity" evidence="6">
    <location>
        <begin position="172"/>
        <end position="186"/>
    </location>
</feature>
<comment type="subcellular location">
    <subcellularLocation>
        <location evidence="1">Membrane</location>
        <topology evidence="1">Multi-pass membrane protein</topology>
    </subcellularLocation>
</comment>
<reference evidence="9" key="1">
    <citation type="submission" date="2025-08" db="UniProtKB">
        <authorList>
            <consortium name="Ensembl"/>
        </authorList>
    </citation>
    <scope>IDENTIFICATION</scope>
</reference>
<feature type="transmembrane region" description="Helical" evidence="7">
    <location>
        <begin position="125"/>
        <end position="148"/>
    </location>
</feature>
<protein>
    <submittedName>
        <fullName evidence="9">CKLF like MARVEL transmembrane domain containing 6</fullName>
    </submittedName>
</protein>
<evidence type="ECO:0000256" key="7">
    <source>
        <dbReference type="SAM" id="Phobius"/>
    </source>
</evidence>
<dbReference type="Pfam" id="PF01284">
    <property type="entry name" value="MARVEL"/>
    <property type="match status" value="1"/>
</dbReference>
<dbReference type="Proteomes" id="UP000694569">
    <property type="component" value="Unplaced"/>
</dbReference>
<dbReference type="AlphaFoldDB" id="A0A8C5QN19"/>
<dbReference type="PANTHER" id="PTHR22776">
    <property type="entry name" value="MARVEL-CONTAINING POTENTIAL LIPID RAFT-ASSOCIATED PROTEIN"/>
    <property type="match status" value="1"/>
</dbReference>
<evidence type="ECO:0000256" key="3">
    <source>
        <dbReference type="ARBA" id="ARBA00022989"/>
    </source>
</evidence>
<evidence type="ECO:0000256" key="5">
    <source>
        <dbReference type="PROSITE-ProRule" id="PRU00581"/>
    </source>
</evidence>
<evidence type="ECO:0000313" key="10">
    <source>
        <dbReference type="Proteomes" id="UP000694569"/>
    </source>
</evidence>
<keyword evidence="4 5" id="KW-0472">Membrane</keyword>
<evidence type="ECO:0000256" key="4">
    <source>
        <dbReference type="ARBA" id="ARBA00023136"/>
    </source>
</evidence>
<dbReference type="Ensembl" id="ENSLLET00000040365.1">
    <property type="protein sequence ID" value="ENSLLEP00000038824.1"/>
    <property type="gene ID" value="ENSLLEG00000024648.1"/>
</dbReference>
<keyword evidence="2 5" id="KW-0812">Transmembrane</keyword>
<reference evidence="9" key="2">
    <citation type="submission" date="2025-09" db="UniProtKB">
        <authorList>
            <consortium name="Ensembl"/>
        </authorList>
    </citation>
    <scope>IDENTIFICATION</scope>
</reference>
<dbReference type="GO" id="GO:0016020">
    <property type="term" value="C:membrane"/>
    <property type="evidence" value="ECO:0007669"/>
    <property type="project" value="UniProtKB-SubCell"/>
</dbReference>
<proteinExistence type="predicted"/>
<evidence type="ECO:0000313" key="9">
    <source>
        <dbReference type="Ensembl" id="ENSLLEP00000038824.1"/>
    </source>
</evidence>
<dbReference type="PANTHER" id="PTHR22776:SF25">
    <property type="entry name" value="CKLF-LIKE MARVEL TRANSMEMBRANE DOMAIN-CONTAINING PROTEIN 6"/>
    <property type="match status" value="1"/>
</dbReference>
<dbReference type="GeneTree" id="ENSGT00940000157911"/>